<feature type="compositionally biased region" description="Pro residues" evidence="1">
    <location>
        <begin position="144"/>
        <end position="156"/>
    </location>
</feature>
<gene>
    <name evidence="2" type="ORF">QO010_000902</name>
</gene>
<reference evidence="2 3" key="1">
    <citation type="submission" date="2023-07" db="EMBL/GenBank/DDBJ databases">
        <title>Genomic Encyclopedia of Type Strains, Phase IV (KMG-IV): sequencing the most valuable type-strain genomes for metagenomic binning, comparative biology and taxonomic classification.</title>
        <authorList>
            <person name="Goeker M."/>
        </authorList>
    </citation>
    <scope>NUCLEOTIDE SEQUENCE [LARGE SCALE GENOMIC DNA]</scope>
    <source>
        <strain evidence="2 3">DSM 18695</strain>
    </source>
</reference>
<keyword evidence="3" id="KW-1185">Reference proteome</keyword>
<evidence type="ECO:0008006" key="4">
    <source>
        <dbReference type="Google" id="ProtNLM"/>
    </source>
</evidence>
<dbReference type="EMBL" id="JAUSVS010000001">
    <property type="protein sequence ID" value="MDQ0463154.1"/>
    <property type="molecule type" value="Genomic_DNA"/>
</dbReference>
<dbReference type="Proteomes" id="UP001228905">
    <property type="component" value="Unassembled WGS sequence"/>
</dbReference>
<proteinExistence type="predicted"/>
<organism evidence="2 3">
    <name type="scientific">Caulobacter ginsengisoli</name>
    <dbReference type="NCBI Taxonomy" id="400775"/>
    <lineage>
        <taxon>Bacteria</taxon>
        <taxon>Pseudomonadati</taxon>
        <taxon>Pseudomonadota</taxon>
        <taxon>Alphaproteobacteria</taxon>
        <taxon>Caulobacterales</taxon>
        <taxon>Caulobacteraceae</taxon>
        <taxon>Caulobacter</taxon>
    </lineage>
</organism>
<evidence type="ECO:0000313" key="3">
    <source>
        <dbReference type="Proteomes" id="UP001228905"/>
    </source>
</evidence>
<name>A0ABU0IQ58_9CAUL</name>
<sequence length="443" mass="47579">MDFRGVLVIAAVVLGASAPAPKLPRGVVSAPTEQQILAAYPPAARAANIAGFAEITCTVNAGKPGHVSACRVVRESPEGMDFGKWAVRLAEARLLMAPADDPQQWRSVRVAVQWSPASAGSGLSASIAIGQPRPAETPVVSIVPRPPGAPSPPPSPPDDDRARTVGPCAWASIGPEGQAEFIQEAAAREPDFGAVIAVHADWRDALERCDPALLDDREERVLWIIETYAKQQAYLALLAPYGLDAAKIDFVAARAPIATRAASYLGLVDGLEKPEAIWDPVFKPLGLSTPPNWPTASPQMLVVAYLKTAHIYEGVVQNLDPAAREYRSRSIRMDFREELYSAPIAAPIWRRQPTPEELAQSFPPTAIRKNSSATAVYDCRVTAKGSMQACIQRSASKNNPWRDGLDELDLVENCFAVAALDADGKPVDGRTVRVTVVWPANPK</sequence>
<protein>
    <recommendedName>
        <fullName evidence="4">TonB C-terminal domain-containing protein</fullName>
    </recommendedName>
</protein>
<evidence type="ECO:0000313" key="2">
    <source>
        <dbReference type="EMBL" id="MDQ0463154.1"/>
    </source>
</evidence>
<evidence type="ECO:0000256" key="1">
    <source>
        <dbReference type="SAM" id="MobiDB-lite"/>
    </source>
</evidence>
<dbReference type="RefSeq" id="WP_307346554.1">
    <property type="nucleotide sequence ID" value="NZ_JAUSVS010000001.1"/>
</dbReference>
<accession>A0ABU0IQ58</accession>
<feature type="region of interest" description="Disordered" evidence="1">
    <location>
        <begin position="142"/>
        <end position="163"/>
    </location>
</feature>
<comment type="caution">
    <text evidence="2">The sequence shown here is derived from an EMBL/GenBank/DDBJ whole genome shotgun (WGS) entry which is preliminary data.</text>
</comment>